<dbReference type="Gene3D" id="3.40.50.300">
    <property type="entry name" value="P-loop containing nucleotide triphosphate hydrolases"/>
    <property type="match status" value="2"/>
</dbReference>
<evidence type="ECO:0000256" key="3">
    <source>
        <dbReference type="ARBA" id="ARBA00022801"/>
    </source>
</evidence>
<feature type="domain" description="Helicase C-terminal" evidence="8">
    <location>
        <begin position="247"/>
        <end position="424"/>
    </location>
</feature>
<organism evidence="9">
    <name type="scientific">Salvia splendens</name>
    <name type="common">Scarlet sage</name>
    <dbReference type="NCBI Taxonomy" id="180675"/>
    <lineage>
        <taxon>Eukaryota</taxon>
        <taxon>Viridiplantae</taxon>
        <taxon>Streptophyta</taxon>
        <taxon>Embryophyta</taxon>
        <taxon>Tracheophyta</taxon>
        <taxon>Spermatophyta</taxon>
        <taxon>Magnoliopsida</taxon>
        <taxon>eudicotyledons</taxon>
        <taxon>Gunneridae</taxon>
        <taxon>Pentapetalae</taxon>
        <taxon>asterids</taxon>
        <taxon>lamiids</taxon>
        <taxon>Lamiales</taxon>
        <taxon>Lamiaceae</taxon>
        <taxon>Nepetoideae</taxon>
        <taxon>Mentheae</taxon>
        <taxon>Salviinae</taxon>
        <taxon>Salvia</taxon>
        <taxon>Salvia subgen. Calosphace</taxon>
        <taxon>core Calosphace</taxon>
    </lineage>
</organism>
<dbReference type="CDD" id="cd18791">
    <property type="entry name" value="SF2_C_RHA"/>
    <property type="match status" value="1"/>
</dbReference>
<evidence type="ECO:0000256" key="5">
    <source>
        <dbReference type="ARBA" id="ARBA00022840"/>
    </source>
</evidence>
<dbReference type="Pfam" id="PF00270">
    <property type="entry name" value="DEAD"/>
    <property type="match status" value="1"/>
</dbReference>
<sequence length="1093" mass="124279">MASPPTPSSRQSSFSELPVAKMRNKIVEKILENRVTFIVGETGCGKSSQIPQFLLDENIEPILCTQPRRFAVVAVARMVAKARNCEIGGEVGYHIGHSRVFSASSKIVFKTAGVLLDEMREKGFKALRYKVIVLDEVHERSVESDLVLVSIKQFLLRNKDLRIVLMSATADISRYRRYFGDLGRDERLEVLAIPSTEMTTIFQREVLYLEQISELLGMECENLSLKYCSAPSPKMAQADLNPEVHKLIHDLVLHIHKNEPDIGKSILVFLPTYYALEQQWFLLKPFAESFKVHILHRSIDTDQALKAMRIWKSHRKVILATNIAESSVTIPKVGYVIDSCRSLQVFWDDSRKTDSAELVWVSKSQAEQRRGRTGRTCDGIVYRIVTGSFYGQLDDYESPAILNLSLRMQKAMDPPEPFIVEDALELLVHMGALEKSSSRGRYEPTYYGRLLASFALSFDASVLVLKFADIGAVREGILFGILLDQQPLPILRPFGLDNQFAEYANNYYSGNSKITRLGRKEVSYMGNFCAFQFWQRMLKDKFRVKYLMSIIKSDEAVDVEHQSEEEWCSFHNLVLPALNLVNETYHDILNLVHRFRPKFMAMSNSIPIHFDPYDFRHSCNLKFVESKEANALVVKDEELEHDNVTMKCGAVPFVGPYDFHAEEVARKFESIVKEMRIKLTEDVSREQNTLTYNNGQYSAGGAALCRYFVNGLCNRAVNNILKKLHLKPFVDHESELISNPLSLHAPDFLWTSMQGCRSGDSCFYSHDTDSIAISASQLSLCLPEDEDVSKEFLLQFFPSSSDECVLLLDDIKLHFSSYLVQLYNPSYIISTTSETDPFSIDPSMESIKVLWGLGHPCETIISTEANNLIPWSKVKCVLWFPRFGPEYGEGNLKKLVQTFFSYLAIRIMADDLEEVRVILTMNNMRFSNLEVEKLARESFFFLKASVGFDESSFGELFDEVTTKKSMLVAKPISYVFELYPPSDIQFGDFKGLLSQQVHGAVADELRNIMISEFADLEQLTLSRNKFSDEIPMDAFRNMKKLKILDLSENAFQRAMPESIGSAAALVKLDLSHNGFSGKITENLTCLKKCLKLK</sequence>
<keyword evidence="4" id="KW-0347">Helicase</keyword>
<dbReference type="GO" id="GO:0005524">
    <property type="term" value="F:ATP binding"/>
    <property type="evidence" value="ECO:0007669"/>
    <property type="project" value="UniProtKB-KW"/>
</dbReference>
<evidence type="ECO:0000256" key="6">
    <source>
        <dbReference type="ARBA" id="ARBA00047984"/>
    </source>
</evidence>
<reference evidence="9" key="1">
    <citation type="submission" date="2018-01" db="EMBL/GenBank/DDBJ databases">
        <authorList>
            <person name="Mao J.F."/>
        </authorList>
    </citation>
    <scope>NUCLEOTIDE SEQUENCE</scope>
    <source>
        <strain evidence="9">Huo1</strain>
        <tissue evidence="9">Leaf</tissue>
    </source>
</reference>
<dbReference type="GO" id="GO:0003724">
    <property type="term" value="F:RNA helicase activity"/>
    <property type="evidence" value="ECO:0007669"/>
    <property type="project" value="UniProtKB-EC"/>
</dbReference>
<dbReference type="InterPro" id="IPR014001">
    <property type="entry name" value="Helicase_ATP-bd"/>
</dbReference>
<dbReference type="InterPro" id="IPR001611">
    <property type="entry name" value="Leu-rich_rpt"/>
</dbReference>
<dbReference type="InterPro" id="IPR001650">
    <property type="entry name" value="Helicase_C-like"/>
</dbReference>
<comment type="catalytic activity">
    <reaction evidence="6">
        <text>ATP + H2O = ADP + phosphate + H(+)</text>
        <dbReference type="Rhea" id="RHEA:13065"/>
        <dbReference type="ChEBI" id="CHEBI:15377"/>
        <dbReference type="ChEBI" id="CHEBI:15378"/>
        <dbReference type="ChEBI" id="CHEBI:30616"/>
        <dbReference type="ChEBI" id="CHEBI:43474"/>
        <dbReference type="ChEBI" id="CHEBI:456216"/>
        <dbReference type="EC" id="3.6.4.13"/>
    </reaction>
</comment>
<dbReference type="SMART" id="SM00490">
    <property type="entry name" value="HELICc"/>
    <property type="match status" value="1"/>
</dbReference>
<evidence type="ECO:0000313" key="9">
    <source>
        <dbReference type="EMBL" id="KAG6431858.1"/>
    </source>
</evidence>
<dbReference type="InterPro" id="IPR011545">
    <property type="entry name" value="DEAD/DEAH_box_helicase_dom"/>
</dbReference>
<dbReference type="PROSITE" id="PS51192">
    <property type="entry name" value="HELICASE_ATP_BIND_1"/>
    <property type="match status" value="1"/>
</dbReference>
<dbReference type="Proteomes" id="UP000298416">
    <property type="component" value="Unassembled WGS sequence"/>
</dbReference>
<dbReference type="InterPro" id="IPR027417">
    <property type="entry name" value="P-loop_NTPase"/>
</dbReference>
<dbReference type="Gene3D" id="3.80.10.10">
    <property type="entry name" value="Ribonuclease Inhibitor"/>
    <property type="match status" value="1"/>
</dbReference>
<gene>
    <name evidence="9" type="ORF">SASPL_103426</name>
</gene>
<evidence type="ECO:0000313" key="10">
    <source>
        <dbReference type="Proteomes" id="UP000298416"/>
    </source>
</evidence>
<dbReference type="PANTHER" id="PTHR18934">
    <property type="entry name" value="ATP-DEPENDENT RNA HELICASE"/>
    <property type="match status" value="1"/>
</dbReference>
<dbReference type="SUPFAM" id="SSF52058">
    <property type="entry name" value="L domain-like"/>
    <property type="match status" value="1"/>
</dbReference>
<name>A0A8X8YFS9_SALSN</name>
<evidence type="ECO:0000259" key="7">
    <source>
        <dbReference type="PROSITE" id="PS51192"/>
    </source>
</evidence>
<dbReference type="PANTHER" id="PTHR18934:SF221">
    <property type="entry name" value="ATP-DEPENDENT RNA HELICASE DHX34-RELATED"/>
    <property type="match status" value="1"/>
</dbReference>
<keyword evidence="2" id="KW-0547">Nucleotide-binding</keyword>
<reference evidence="9" key="2">
    <citation type="submission" date="2020-08" db="EMBL/GenBank/DDBJ databases">
        <title>Plant Genome Project.</title>
        <authorList>
            <person name="Zhang R.-G."/>
        </authorList>
    </citation>
    <scope>NUCLEOTIDE SEQUENCE</scope>
    <source>
        <strain evidence="9">Huo1</strain>
        <tissue evidence="9">Leaf</tissue>
    </source>
</reference>
<dbReference type="Pfam" id="PF13855">
    <property type="entry name" value="LRR_8"/>
    <property type="match status" value="1"/>
</dbReference>
<comment type="caution">
    <text evidence="9">The sequence shown here is derived from an EMBL/GenBank/DDBJ whole genome shotgun (WGS) entry which is preliminary data.</text>
</comment>
<dbReference type="SUPFAM" id="SSF52540">
    <property type="entry name" value="P-loop containing nucleoside triphosphate hydrolases"/>
    <property type="match status" value="1"/>
</dbReference>
<dbReference type="EMBL" id="PNBA02000002">
    <property type="protein sequence ID" value="KAG6431858.1"/>
    <property type="molecule type" value="Genomic_DNA"/>
</dbReference>
<dbReference type="CDD" id="cd17917">
    <property type="entry name" value="DEXHc_RHA-like"/>
    <property type="match status" value="1"/>
</dbReference>
<dbReference type="GO" id="GO:0016787">
    <property type="term" value="F:hydrolase activity"/>
    <property type="evidence" value="ECO:0007669"/>
    <property type="project" value="UniProtKB-KW"/>
</dbReference>
<dbReference type="PROSITE" id="PS51194">
    <property type="entry name" value="HELICASE_CTER"/>
    <property type="match status" value="1"/>
</dbReference>
<feature type="domain" description="Helicase ATP-binding" evidence="7">
    <location>
        <begin position="27"/>
        <end position="188"/>
    </location>
</feature>
<evidence type="ECO:0000256" key="1">
    <source>
        <dbReference type="ARBA" id="ARBA00012552"/>
    </source>
</evidence>
<keyword evidence="10" id="KW-1185">Reference proteome</keyword>
<keyword evidence="3" id="KW-0378">Hydrolase</keyword>
<evidence type="ECO:0000259" key="8">
    <source>
        <dbReference type="PROSITE" id="PS51194"/>
    </source>
</evidence>
<dbReference type="Pfam" id="PF00271">
    <property type="entry name" value="Helicase_C"/>
    <property type="match status" value="1"/>
</dbReference>
<proteinExistence type="predicted"/>
<dbReference type="GO" id="GO:0003723">
    <property type="term" value="F:RNA binding"/>
    <property type="evidence" value="ECO:0007669"/>
    <property type="project" value="TreeGrafter"/>
</dbReference>
<keyword evidence="5" id="KW-0067">ATP-binding</keyword>
<dbReference type="AlphaFoldDB" id="A0A8X8YFS9"/>
<dbReference type="SMART" id="SM00487">
    <property type="entry name" value="DEXDc"/>
    <property type="match status" value="1"/>
</dbReference>
<dbReference type="EC" id="3.6.4.13" evidence="1"/>
<accession>A0A8X8YFS9</accession>
<protein>
    <recommendedName>
        <fullName evidence="1">RNA helicase</fullName>
        <ecNumber evidence="1">3.6.4.13</ecNumber>
    </recommendedName>
</protein>
<evidence type="ECO:0000256" key="4">
    <source>
        <dbReference type="ARBA" id="ARBA00022806"/>
    </source>
</evidence>
<dbReference type="InterPro" id="IPR032675">
    <property type="entry name" value="LRR_dom_sf"/>
</dbReference>
<evidence type="ECO:0000256" key="2">
    <source>
        <dbReference type="ARBA" id="ARBA00022741"/>
    </source>
</evidence>